<keyword evidence="2" id="KW-1185">Reference proteome</keyword>
<dbReference type="EMBL" id="ADNJ02000002">
    <property type="protein sequence ID" value="KHO11530.1"/>
    <property type="molecule type" value="Genomic_DNA"/>
</dbReference>
<evidence type="ECO:0000313" key="2">
    <source>
        <dbReference type="Proteomes" id="UP000002498"/>
    </source>
</evidence>
<protein>
    <submittedName>
        <fullName evidence="1">Cyclin-dependent kinase</fullName>
    </submittedName>
</protein>
<dbReference type="KEGG" id="maj:MAA_10772"/>
<dbReference type="OrthoDB" id="10352915at2759"/>
<name>A0A0B2XFP5_METRA</name>
<dbReference type="AlphaFoldDB" id="A0A0B2XFP5"/>
<organism evidence="1 2">
    <name type="scientific">Metarhizium robertsii (strain ARSEF 23 / ATCC MYA-3075)</name>
    <name type="common">Metarhizium anisopliae (strain ARSEF 23)</name>
    <dbReference type="NCBI Taxonomy" id="655844"/>
    <lineage>
        <taxon>Eukaryota</taxon>
        <taxon>Fungi</taxon>
        <taxon>Dikarya</taxon>
        <taxon>Ascomycota</taxon>
        <taxon>Pezizomycotina</taxon>
        <taxon>Sordariomycetes</taxon>
        <taxon>Hypocreomycetidae</taxon>
        <taxon>Hypocreales</taxon>
        <taxon>Clavicipitaceae</taxon>
        <taxon>Metarhizium</taxon>
    </lineage>
</organism>
<proteinExistence type="predicted"/>
<reference evidence="1 2" key="2">
    <citation type="journal article" date="2014" name="Proc. Natl. Acad. Sci. U.S.A.">
        <title>Trajectory and genomic determinants of fungal-pathogen speciation and host adaptation.</title>
        <authorList>
            <person name="Hu X."/>
            <person name="Xiao G."/>
            <person name="Zheng P."/>
            <person name="Shang Y."/>
            <person name="Su Y."/>
            <person name="Zhang X."/>
            <person name="Liu X."/>
            <person name="Zhan S."/>
            <person name="St Leger R.J."/>
            <person name="Wang C."/>
        </authorList>
    </citation>
    <scope>GENOME REANNOTATION</scope>
    <source>
        <strain evidence="2">ARSEF 23 / ATCC MYA-3075</strain>
    </source>
</reference>
<gene>
    <name evidence="1" type="ORF">MAA_10772</name>
</gene>
<evidence type="ECO:0000313" key="1">
    <source>
        <dbReference type="EMBL" id="KHO11530.1"/>
    </source>
</evidence>
<dbReference type="Proteomes" id="UP000002498">
    <property type="component" value="Unassembled WGS sequence"/>
</dbReference>
<dbReference type="GeneID" id="23632221"/>
<dbReference type="GO" id="GO:0016301">
    <property type="term" value="F:kinase activity"/>
    <property type="evidence" value="ECO:0007669"/>
    <property type="project" value="UniProtKB-KW"/>
</dbReference>
<dbReference type="RefSeq" id="XP_011410993.1">
    <property type="nucleotide sequence ID" value="XM_011412691.1"/>
</dbReference>
<keyword evidence="1" id="KW-0808">Transferase</keyword>
<sequence>MRVEHKEGMLTTESMRGDLWLFAFSVVCINEATAFGDGHFVPVAASNADAVAGRGPNHRLTFFTVAYASPPRSDLGPHVAVAMLLVAAKRAIHDFGVDS</sequence>
<comment type="caution">
    <text evidence="1">The sequence shown here is derived from an EMBL/GenBank/DDBJ whole genome shotgun (WGS) entry which is preliminary data.</text>
</comment>
<reference evidence="1 2" key="1">
    <citation type="journal article" date="2011" name="PLoS Genet.">
        <title>Genome sequencing and comparative transcriptomics of the model entomopathogenic fungi Metarhizium anisopliae and M. acridum.</title>
        <authorList>
            <person name="Gao Q."/>
            <person name="Jin K."/>
            <person name="Ying S.H."/>
            <person name="Zhang Y."/>
            <person name="Xiao G."/>
            <person name="Shang Y."/>
            <person name="Duan Z."/>
            <person name="Hu X."/>
            <person name="Xie X.Q."/>
            <person name="Zhou G."/>
            <person name="Peng G."/>
            <person name="Luo Z."/>
            <person name="Huang W."/>
            <person name="Wang B."/>
            <person name="Fang W."/>
            <person name="Wang S."/>
            <person name="Zhong Y."/>
            <person name="Ma L.J."/>
            <person name="St Leger R.J."/>
            <person name="Zhao G.P."/>
            <person name="Pei Y."/>
            <person name="Feng M.G."/>
            <person name="Xia Y."/>
            <person name="Wang C."/>
        </authorList>
    </citation>
    <scope>NUCLEOTIDE SEQUENCE [LARGE SCALE GENOMIC DNA]</scope>
    <source>
        <strain evidence="2">ARSEF 23 / ATCC MYA-3075</strain>
    </source>
</reference>
<accession>A0A0B2XFP5</accession>
<keyword evidence="1" id="KW-0418">Kinase</keyword>
<dbReference type="HOGENOM" id="CLU_2427513_0_0_1"/>